<dbReference type="PIRSF" id="PIRSF001365">
    <property type="entry name" value="DHDPS"/>
    <property type="match status" value="1"/>
</dbReference>
<evidence type="ECO:0000256" key="2">
    <source>
        <dbReference type="ARBA" id="ARBA00023239"/>
    </source>
</evidence>
<sequence length="306" mass="33244">MDRDSVDWYGYLPAVTTPFTGSGELDPAAWRTQLDWFAAERLHGIIVAGTTGEWFSLTEHERAELFTTAADRVGDRLTVLGGCNAYTAAEAIRHARAAQAAGLDGILLTPPPYVVPTRAEILTFYRTVAEAVDIPLCVYNWPRGTGVDLDADLLRDLAELDTVVAVKNSTPDFGGFVRSLVALRHRVRYFGIPTNEVGIELMTKVGGDGLMGAGAVLGADHPDFFRALQAGDLDRARTLGARDRVIMEEWFGPDYGARFGNAQAIMKYALTLRGVPAGQVRAPLLPLTDAEQQRVRGTLTRLGLLS</sequence>
<dbReference type="InterPro" id="IPR002220">
    <property type="entry name" value="DapA-like"/>
</dbReference>
<dbReference type="Pfam" id="PF00701">
    <property type="entry name" value="DHDPS"/>
    <property type="match status" value="1"/>
</dbReference>
<dbReference type="Proteomes" id="UP000823521">
    <property type="component" value="Unassembled WGS sequence"/>
</dbReference>
<keyword evidence="5" id="KW-1185">Reference proteome</keyword>
<evidence type="ECO:0000256" key="3">
    <source>
        <dbReference type="PIRNR" id="PIRNR001365"/>
    </source>
</evidence>
<dbReference type="EMBL" id="WVUH01000542">
    <property type="protein sequence ID" value="MBO4210644.1"/>
    <property type="molecule type" value="Genomic_DNA"/>
</dbReference>
<evidence type="ECO:0000313" key="5">
    <source>
        <dbReference type="Proteomes" id="UP000823521"/>
    </source>
</evidence>
<protein>
    <submittedName>
        <fullName evidence="4">Dihydrodipicolinate synthase family protein</fullName>
    </submittedName>
</protein>
<dbReference type="PANTHER" id="PTHR12128:SF66">
    <property type="entry name" value="4-HYDROXY-2-OXOGLUTARATE ALDOLASE, MITOCHONDRIAL"/>
    <property type="match status" value="1"/>
</dbReference>
<reference evidence="4 5" key="1">
    <citation type="submission" date="2019-12" db="EMBL/GenBank/DDBJ databases">
        <title>Whole genome sequencing of endophytic Actinobacterium Micromonospora sp. MPMI6T.</title>
        <authorList>
            <person name="Evv R."/>
            <person name="Podile A.R."/>
        </authorList>
    </citation>
    <scope>NUCLEOTIDE SEQUENCE [LARGE SCALE GENOMIC DNA]</scope>
    <source>
        <strain evidence="4 5">MPMI6</strain>
    </source>
</reference>
<dbReference type="SUPFAM" id="SSF51569">
    <property type="entry name" value="Aldolase"/>
    <property type="match status" value="1"/>
</dbReference>
<dbReference type="CDD" id="cd00408">
    <property type="entry name" value="DHDPS-like"/>
    <property type="match status" value="1"/>
</dbReference>
<comment type="caution">
    <text evidence="4">The sequence shown here is derived from an EMBL/GenBank/DDBJ whole genome shotgun (WGS) entry which is preliminary data.</text>
</comment>
<organism evidence="4 5">
    <name type="scientific">Micromonospora echinofusca</name>
    <dbReference type="NCBI Taxonomy" id="47858"/>
    <lineage>
        <taxon>Bacteria</taxon>
        <taxon>Bacillati</taxon>
        <taxon>Actinomycetota</taxon>
        <taxon>Actinomycetes</taxon>
        <taxon>Micromonosporales</taxon>
        <taxon>Micromonosporaceae</taxon>
        <taxon>Micromonospora</taxon>
    </lineage>
</organism>
<comment type="similarity">
    <text evidence="1 3">Belongs to the DapA family.</text>
</comment>
<dbReference type="PRINTS" id="PR00146">
    <property type="entry name" value="DHPICSNTHASE"/>
</dbReference>
<gene>
    <name evidence="4" type="ORF">GSF22_32320</name>
</gene>
<dbReference type="SMART" id="SM01130">
    <property type="entry name" value="DHDPS"/>
    <property type="match status" value="1"/>
</dbReference>
<accession>A0ABS3W1H6</accession>
<proteinExistence type="inferred from homology"/>
<dbReference type="PANTHER" id="PTHR12128">
    <property type="entry name" value="DIHYDRODIPICOLINATE SYNTHASE"/>
    <property type="match status" value="1"/>
</dbReference>
<evidence type="ECO:0000256" key="1">
    <source>
        <dbReference type="ARBA" id="ARBA00007592"/>
    </source>
</evidence>
<dbReference type="InterPro" id="IPR013785">
    <property type="entry name" value="Aldolase_TIM"/>
</dbReference>
<dbReference type="Gene3D" id="3.20.20.70">
    <property type="entry name" value="Aldolase class I"/>
    <property type="match status" value="1"/>
</dbReference>
<keyword evidence="2 3" id="KW-0456">Lyase</keyword>
<evidence type="ECO:0000313" key="4">
    <source>
        <dbReference type="EMBL" id="MBO4210644.1"/>
    </source>
</evidence>
<name>A0ABS3W1H6_MICEH</name>
<dbReference type="RefSeq" id="WP_208817720.1">
    <property type="nucleotide sequence ID" value="NZ_WVUH01000542.1"/>
</dbReference>